<evidence type="ECO:0000313" key="3">
    <source>
        <dbReference type="Proteomes" id="UP000635606"/>
    </source>
</evidence>
<dbReference type="EMBL" id="BOPH01000044">
    <property type="protein sequence ID" value="GIJ68642.1"/>
    <property type="molecule type" value="Genomic_DNA"/>
</dbReference>
<reference evidence="2" key="1">
    <citation type="submission" date="2021-01" db="EMBL/GenBank/DDBJ databases">
        <title>Whole genome shotgun sequence of Virgisporangium ochraceum NBRC 16418.</title>
        <authorList>
            <person name="Komaki H."/>
            <person name="Tamura T."/>
        </authorList>
    </citation>
    <scope>NUCLEOTIDE SEQUENCE</scope>
    <source>
        <strain evidence="2">NBRC 16418</strain>
    </source>
</reference>
<dbReference type="AlphaFoldDB" id="A0A8J3ZR32"/>
<keyword evidence="3" id="KW-1185">Reference proteome</keyword>
<sequence>MPERRAPDRRTRDREQRVPEQRIEARAAAPARGSAVVAAAAAVGVPPINVPVPAHVADEPGRRDQAGPVPLPRRRAAEPRRWPANPADDNRVVEECSDSTLMRIQRALRALR</sequence>
<feature type="region of interest" description="Disordered" evidence="1">
    <location>
        <begin position="1"/>
        <end position="28"/>
    </location>
</feature>
<protein>
    <submittedName>
        <fullName evidence="2">Uncharacterized protein</fullName>
    </submittedName>
</protein>
<feature type="compositionally biased region" description="Basic and acidic residues" evidence="1">
    <location>
        <begin position="1"/>
        <end position="25"/>
    </location>
</feature>
<feature type="compositionally biased region" description="Basic and acidic residues" evidence="1">
    <location>
        <begin position="56"/>
        <end position="65"/>
    </location>
</feature>
<accession>A0A8J3ZR32</accession>
<gene>
    <name evidence="2" type="ORF">Voc01_035590</name>
</gene>
<dbReference type="Proteomes" id="UP000635606">
    <property type="component" value="Unassembled WGS sequence"/>
</dbReference>
<feature type="region of interest" description="Disordered" evidence="1">
    <location>
        <begin position="53"/>
        <end position="90"/>
    </location>
</feature>
<dbReference type="RefSeq" id="WP_203928590.1">
    <property type="nucleotide sequence ID" value="NZ_BOPH01000044.1"/>
</dbReference>
<organism evidence="2 3">
    <name type="scientific">Virgisporangium ochraceum</name>
    <dbReference type="NCBI Taxonomy" id="65505"/>
    <lineage>
        <taxon>Bacteria</taxon>
        <taxon>Bacillati</taxon>
        <taxon>Actinomycetota</taxon>
        <taxon>Actinomycetes</taxon>
        <taxon>Micromonosporales</taxon>
        <taxon>Micromonosporaceae</taxon>
        <taxon>Virgisporangium</taxon>
    </lineage>
</organism>
<name>A0A8J3ZR32_9ACTN</name>
<proteinExistence type="predicted"/>
<evidence type="ECO:0000313" key="2">
    <source>
        <dbReference type="EMBL" id="GIJ68642.1"/>
    </source>
</evidence>
<evidence type="ECO:0000256" key="1">
    <source>
        <dbReference type="SAM" id="MobiDB-lite"/>
    </source>
</evidence>
<comment type="caution">
    <text evidence="2">The sequence shown here is derived from an EMBL/GenBank/DDBJ whole genome shotgun (WGS) entry which is preliminary data.</text>
</comment>